<dbReference type="GO" id="GO:0016491">
    <property type="term" value="F:oxidoreductase activity"/>
    <property type="evidence" value="ECO:0007669"/>
    <property type="project" value="UniProtKB-KW"/>
</dbReference>
<evidence type="ECO:0000313" key="9">
    <source>
        <dbReference type="Proteomes" id="UP001603857"/>
    </source>
</evidence>
<dbReference type="InterPro" id="IPR005123">
    <property type="entry name" value="Oxoglu/Fe-dep_dioxygenase_dom"/>
</dbReference>
<dbReference type="Gene3D" id="2.60.120.330">
    <property type="entry name" value="B-lactam Antibiotic, Isopenicillin N Synthase, Chain"/>
    <property type="match status" value="1"/>
</dbReference>
<keyword evidence="9" id="KW-1185">Reference proteome</keyword>
<sequence>MLQLQLQSFVYCETSMKATSITVPFVQEIAKEVLTTVPERYVRPHHDRPILSTNTTPLPHIPVIDLSNLMSQTLQESELQKLHSACKDWGFFQLINHEVNISLLENVKMGAQEFFNLPMEEKKKFAQREGDLEGYGQLFIVSEDQKLEWADLFYIHTLPPVKRKPHLLPKFPSPFRDDLETYFIEMKKLWIQILNLMAKVLKVDTMVMTDVFEPGAQAVRINYYPPCPKPELVLGLNPHSDAAALTILLQANEVEGLQIKKDGQWIPVKPLPNAFIINIGDILEIMTNGIYRSIEHRVTVNSEKERLSIAVFNLPSMESSLGPATSLVTPEKPALFRRTSYAEFYQGFMSRELRGKSLLDSMRIN</sequence>
<reference evidence="8 9" key="1">
    <citation type="submission" date="2024-08" db="EMBL/GenBank/DDBJ databases">
        <title>Insights into the chromosomal genome structure of Flemingia macrophylla.</title>
        <authorList>
            <person name="Ding Y."/>
            <person name="Zhao Y."/>
            <person name="Bi W."/>
            <person name="Wu M."/>
            <person name="Zhao G."/>
            <person name="Gong Y."/>
            <person name="Li W."/>
            <person name="Zhang P."/>
        </authorList>
    </citation>
    <scope>NUCLEOTIDE SEQUENCE [LARGE SCALE GENOMIC DNA]</scope>
    <source>
        <strain evidence="8">DYQJB</strain>
        <tissue evidence="8">Leaf</tissue>
    </source>
</reference>
<dbReference type="InterPro" id="IPR044861">
    <property type="entry name" value="IPNS-like_FE2OG_OXY"/>
</dbReference>
<proteinExistence type="inferred from homology"/>
<comment type="similarity">
    <text evidence="1 6">Belongs to the iron/ascorbate-dependent oxidoreductase family.</text>
</comment>
<name>A0ABD1N651_9FABA</name>
<dbReference type="PROSITE" id="PS51471">
    <property type="entry name" value="FE2OG_OXY"/>
    <property type="match status" value="1"/>
</dbReference>
<evidence type="ECO:0000259" key="7">
    <source>
        <dbReference type="PROSITE" id="PS51471"/>
    </source>
</evidence>
<evidence type="ECO:0000256" key="3">
    <source>
        <dbReference type="ARBA" id="ARBA00022896"/>
    </source>
</evidence>
<accession>A0ABD1N651</accession>
<evidence type="ECO:0000256" key="6">
    <source>
        <dbReference type="RuleBase" id="RU003682"/>
    </source>
</evidence>
<feature type="domain" description="Fe2OG dioxygenase" evidence="7">
    <location>
        <begin position="215"/>
        <end position="315"/>
    </location>
</feature>
<dbReference type="AlphaFoldDB" id="A0ABD1N651"/>
<dbReference type="Proteomes" id="UP001603857">
    <property type="component" value="Unassembled WGS sequence"/>
</dbReference>
<dbReference type="InterPro" id="IPR027443">
    <property type="entry name" value="IPNS-like_sf"/>
</dbReference>
<protein>
    <recommendedName>
        <fullName evidence="7">Fe2OG dioxygenase domain-containing protein</fullName>
    </recommendedName>
</protein>
<dbReference type="InterPro" id="IPR026992">
    <property type="entry name" value="DIOX_N"/>
</dbReference>
<keyword evidence="2 6" id="KW-0479">Metal-binding</keyword>
<dbReference type="SUPFAM" id="SSF51197">
    <property type="entry name" value="Clavaminate synthase-like"/>
    <property type="match status" value="1"/>
</dbReference>
<dbReference type="EMBL" id="JBGMDY010000002">
    <property type="protein sequence ID" value="KAL2343555.1"/>
    <property type="molecule type" value="Genomic_DNA"/>
</dbReference>
<dbReference type="Pfam" id="PF03171">
    <property type="entry name" value="2OG-FeII_Oxy"/>
    <property type="match status" value="1"/>
</dbReference>
<evidence type="ECO:0000256" key="4">
    <source>
        <dbReference type="ARBA" id="ARBA00023002"/>
    </source>
</evidence>
<dbReference type="Pfam" id="PF14226">
    <property type="entry name" value="DIOX_N"/>
    <property type="match status" value="1"/>
</dbReference>
<evidence type="ECO:0000256" key="5">
    <source>
        <dbReference type="ARBA" id="ARBA00023004"/>
    </source>
</evidence>
<keyword evidence="3" id="KW-0847">Vitamin C</keyword>
<dbReference type="PANTHER" id="PTHR47991">
    <property type="entry name" value="OXOGLUTARATE/IRON-DEPENDENT DIOXYGENASE"/>
    <property type="match status" value="1"/>
</dbReference>
<dbReference type="InterPro" id="IPR050295">
    <property type="entry name" value="Plant_2OG-oxidoreductases"/>
</dbReference>
<evidence type="ECO:0000313" key="8">
    <source>
        <dbReference type="EMBL" id="KAL2343555.1"/>
    </source>
</evidence>
<organism evidence="8 9">
    <name type="scientific">Flemingia macrophylla</name>
    <dbReference type="NCBI Taxonomy" id="520843"/>
    <lineage>
        <taxon>Eukaryota</taxon>
        <taxon>Viridiplantae</taxon>
        <taxon>Streptophyta</taxon>
        <taxon>Embryophyta</taxon>
        <taxon>Tracheophyta</taxon>
        <taxon>Spermatophyta</taxon>
        <taxon>Magnoliopsida</taxon>
        <taxon>eudicotyledons</taxon>
        <taxon>Gunneridae</taxon>
        <taxon>Pentapetalae</taxon>
        <taxon>rosids</taxon>
        <taxon>fabids</taxon>
        <taxon>Fabales</taxon>
        <taxon>Fabaceae</taxon>
        <taxon>Papilionoideae</taxon>
        <taxon>50 kb inversion clade</taxon>
        <taxon>NPAAA clade</taxon>
        <taxon>indigoferoid/millettioid clade</taxon>
        <taxon>Phaseoleae</taxon>
        <taxon>Flemingia</taxon>
    </lineage>
</organism>
<evidence type="ECO:0000256" key="2">
    <source>
        <dbReference type="ARBA" id="ARBA00022723"/>
    </source>
</evidence>
<evidence type="ECO:0000256" key="1">
    <source>
        <dbReference type="ARBA" id="ARBA00008056"/>
    </source>
</evidence>
<dbReference type="GO" id="GO:0046872">
    <property type="term" value="F:metal ion binding"/>
    <property type="evidence" value="ECO:0007669"/>
    <property type="project" value="UniProtKB-KW"/>
</dbReference>
<keyword evidence="5 6" id="KW-0408">Iron</keyword>
<keyword evidence="4 6" id="KW-0560">Oxidoreductase</keyword>
<dbReference type="GO" id="GO:0031418">
    <property type="term" value="F:L-ascorbic acid binding"/>
    <property type="evidence" value="ECO:0007669"/>
    <property type="project" value="UniProtKB-KW"/>
</dbReference>
<gene>
    <name evidence="8" type="ORF">Fmac_004840</name>
</gene>
<comment type="caution">
    <text evidence="8">The sequence shown here is derived from an EMBL/GenBank/DDBJ whole genome shotgun (WGS) entry which is preliminary data.</text>
</comment>
<dbReference type="FunFam" id="2.60.120.330:FF:000001">
    <property type="entry name" value="Protein SRG1"/>
    <property type="match status" value="1"/>
</dbReference>